<feature type="transmembrane region" description="Helical" evidence="5">
    <location>
        <begin position="12"/>
        <end position="29"/>
    </location>
</feature>
<dbReference type="InterPro" id="IPR007016">
    <property type="entry name" value="O-antigen_ligase-rel_domated"/>
</dbReference>
<feature type="transmembrane region" description="Helical" evidence="5">
    <location>
        <begin position="41"/>
        <end position="66"/>
    </location>
</feature>
<feature type="transmembrane region" description="Helical" evidence="5">
    <location>
        <begin position="406"/>
        <end position="423"/>
    </location>
</feature>
<organism evidence="7 8">
    <name type="scientific">Vibrio aestuarianus</name>
    <dbReference type="NCBI Taxonomy" id="28171"/>
    <lineage>
        <taxon>Bacteria</taxon>
        <taxon>Pseudomonadati</taxon>
        <taxon>Pseudomonadota</taxon>
        <taxon>Gammaproteobacteria</taxon>
        <taxon>Vibrionales</taxon>
        <taxon>Vibrionaceae</taxon>
        <taxon>Vibrio</taxon>
    </lineage>
</organism>
<dbReference type="GO" id="GO:0016020">
    <property type="term" value="C:membrane"/>
    <property type="evidence" value="ECO:0007669"/>
    <property type="project" value="UniProtKB-SubCell"/>
</dbReference>
<evidence type="ECO:0000256" key="2">
    <source>
        <dbReference type="ARBA" id="ARBA00022692"/>
    </source>
</evidence>
<dbReference type="GO" id="GO:0016874">
    <property type="term" value="F:ligase activity"/>
    <property type="evidence" value="ECO:0007669"/>
    <property type="project" value="UniProtKB-KW"/>
</dbReference>
<keyword evidence="4 5" id="KW-0472">Membrane</keyword>
<evidence type="ECO:0000259" key="6">
    <source>
        <dbReference type="Pfam" id="PF04932"/>
    </source>
</evidence>
<keyword evidence="2 5" id="KW-0812">Transmembrane</keyword>
<dbReference type="PANTHER" id="PTHR37422:SF13">
    <property type="entry name" value="LIPOPOLYSACCHARIDE BIOSYNTHESIS PROTEIN PA4999-RELATED"/>
    <property type="match status" value="1"/>
</dbReference>
<feature type="transmembrane region" description="Helical" evidence="5">
    <location>
        <begin position="354"/>
        <end position="372"/>
    </location>
</feature>
<evidence type="ECO:0000256" key="1">
    <source>
        <dbReference type="ARBA" id="ARBA00004141"/>
    </source>
</evidence>
<keyword evidence="3 5" id="KW-1133">Transmembrane helix</keyword>
<evidence type="ECO:0000313" key="8">
    <source>
        <dbReference type="Proteomes" id="UP001241226"/>
    </source>
</evidence>
<comment type="subcellular location">
    <subcellularLocation>
        <location evidence="1">Membrane</location>
        <topology evidence="1">Multi-pass membrane protein</topology>
    </subcellularLocation>
</comment>
<feature type="transmembrane region" description="Helical" evidence="5">
    <location>
        <begin position="78"/>
        <end position="98"/>
    </location>
</feature>
<evidence type="ECO:0000256" key="4">
    <source>
        <dbReference type="ARBA" id="ARBA00023136"/>
    </source>
</evidence>
<reference evidence="7 8" key="1">
    <citation type="submission" date="2022-02" db="EMBL/GenBank/DDBJ databases">
        <title>Emergence and expansion in Europe of a Vibrio aestuarianus clonal complex pathogenic for oysters.</title>
        <authorList>
            <person name="Mesnil A."/>
            <person name="Travers M.-A."/>
        </authorList>
    </citation>
    <scope>NUCLEOTIDE SEQUENCE [LARGE SCALE GENOMIC DNA]</scope>
    <source>
        <strain evidence="7 8">U17</strain>
    </source>
</reference>
<gene>
    <name evidence="7" type="ORF">PYE67_10470</name>
</gene>
<dbReference type="AlphaFoldDB" id="A0ABD7YIW4"/>
<proteinExistence type="predicted"/>
<dbReference type="InterPro" id="IPR051533">
    <property type="entry name" value="WaaL-like"/>
</dbReference>
<evidence type="ECO:0000256" key="5">
    <source>
        <dbReference type="SAM" id="Phobius"/>
    </source>
</evidence>
<accession>A0ABD7YIW4</accession>
<dbReference type="Pfam" id="PF04932">
    <property type="entry name" value="Wzy_C"/>
    <property type="match status" value="1"/>
</dbReference>
<feature type="transmembrane region" description="Helical" evidence="5">
    <location>
        <begin position="317"/>
        <end position="342"/>
    </location>
</feature>
<dbReference type="PANTHER" id="PTHR37422">
    <property type="entry name" value="TEICHURONIC ACID BIOSYNTHESIS PROTEIN TUAE"/>
    <property type="match status" value="1"/>
</dbReference>
<sequence length="466" mass="53040">MNIEKQLSKSLYIYVLLGLFLFSFNIFMPRNDLVLLYDSKRYFVCSIVIFSSLLLIFSAAVRANVIATLSSIPKNIQLLISAIFLFASISNIVSDYFWLAHLDFFFTLTLLLTAPILMIYISDHKSQLLVSLVWISLLLMLSIALMIWLQVYFTYPLSVHSVFGFANIRFLNRLHIWLIIPALYLYLIARTPKARTLLKIVLSIDAALLIITDVRGVAIALTGGIVLLIWLEPKKRQQILTIVMQAILIGYAIKLLFLYPIPSMLFSDQAFELGSIRTSSSGRWDIWQEVLSLSSFFGLGGDGYICKSTGYYGPHNSVLLLLVNWGLIPSLGFIGISTYLLLSVIKTKKRFQRMMGINLLVGIAYSLVSSVFDNALSQLMAIIALALFWCSYKKMGKTSCCKWRSVPHQIIILICICSVYFVAEQMYTRWDRYEILTVNELLKPKFWLGLNCPQSLQPPFINAYHD</sequence>
<dbReference type="RefSeq" id="WP_301002349.1">
    <property type="nucleotide sequence ID" value="NZ_CP118711.1"/>
</dbReference>
<name>A0ABD7YIW4_9VIBR</name>
<dbReference type="Proteomes" id="UP001241226">
    <property type="component" value="Chromosome 1"/>
</dbReference>
<feature type="transmembrane region" description="Helical" evidence="5">
    <location>
        <begin position="170"/>
        <end position="188"/>
    </location>
</feature>
<feature type="transmembrane region" description="Helical" evidence="5">
    <location>
        <begin position="128"/>
        <end position="150"/>
    </location>
</feature>
<evidence type="ECO:0000256" key="3">
    <source>
        <dbReference type="ARBA" id="ARBA00022989"/>
    </source>
</evidence>
<dbReference type="EMBL" id="CP118711">
    <property type="protein sequence ID" value="WGK84796.1"/>
    <property type="molecule type" value="Genomic_DNA"/>
</dbReference>
<keyword evidence="7" id="KW-0436">Ligase</keyword>
<feature type="domain" description="O-antigen ligase-related" evidence="6">
    <location>
        <begin position="202"/>
        <end position="328"/>
    </location>
</feature>
<feature type="transmembrane region" description="Helical" evidence="5">
    <location>
        <begin position="104"/>
        <end position="121"/>
    </location>
</feature>
<feature type="transmembrane region" description="Helical" evidence="5">
    <location>
        <begin position="242"/>
        <end position="266"/>
    </location>
</feature>
<protein>
    <submittedName>
        <fullName evidence="7">O-antigen ligase family protein</fullName>
    </submittedName>
</protein>
<evidence type="ECO:0000313" key="7">
    <source>
        <dbReference type="EMBL" id="WGK84796.1"/>
    </source>
</evidence>